<gene>
    <name evidence="2" type="primary">LOC142175498</name>
</gene>
<keyword evidence="1" id="KW-1185">Reference proteome</keyword>
<proteinExistence type="predicted"/>
<evidence type="ECO:0000313" key="1">
    <source>
        <dbReference type="Proteomes" id="UP000790787"/>
    </source>
</evidence>
<dbReference type="Proteomes" id="UP000790787">
    <property type="component" value="Chromosome 3"/>
</dbReference>
<organism evidence="1 2">
    <name type="scientific">Nicotiana tabacum</name>
    <name type="common">Common tobacco</name>
    <dbReference type="NCBI Taxonomy" id="4097"/>
    <lineage>
        <taxon>Eukaryota</taxon>
        <taxon>Viridiplantae</taxon>
        <taxon>Streptophyta</taxon>
        <taxon>Embryophyta</taxon>
        <taxon>Tracheophyta</taxon>
        <taxon>Spermatophyta</taxon>
        <taxon>Magnoliopsida</taxon>
        <taxon>eudicotyledons</taxon>
        <taxon>Gunneridae</taxon>
        <taxon>Pentapetalae</taxon>
        <taxon>asterids</taxon>
        <taxon>lamiids</taxon>
        <taxon>Solanales</taxon>
        <taxon>Solanaceae</taxon>
        <taxon>Nicotianoideae</taxon>
        <taxon>Nicotianeae</taxon>
        <taxon>Nicotiana</taxon>
    </lineage>
</organism>
<protein>
    <submittedName>
        <fullName evidence="2">Late blight resistance protein homolog R1B-8</fullName>
    </submittedName>
</protein>
<reference evidence="2" key="2">
    <citation type="submission" date="2025-08" db="UniProtKB">
        <authorList>
            <consortium name="RefSeq"/>
        </authorList>
    </citation>
    <scope>IDENTIFICATION</scope>
    <source>
        <tissue evidence="2">Leaf</tissue>
    </source>
</reference>
<evidence type="ECO:0000313" key="2">
    <source>
        <dbReference type="RefSeq" id="XP_075098473.1"/>
    </source>
</evidence>
<accession>A0AC58TMP2</accession>
<reference evidence="1" key="1">
    <citation type="journal article" date="2014" name="Nat. Commun.">
        <title>The tobacco genome sequence and its comparison with those of tomato and potato.</title>
        <authorList>
            <person name="Sierro N."/>
            <person name="Battey J.N."/>
            <person name="Ouadi S."/>
            <person name="Bakaher N."/>
            <person name="Bovet L."/>
            <person name="Willig A."/>
            <person name="Goepfert S."/>
            <person name="Peitsch M.C."/>
            <person name="Ivanov N.V."/>
        </authorList>
    </citation>
    <scope>NUCLEOTIDE SEQUENCE [LARGE SCALE GENOMIC DNA]</scope>
</reference>
<name>A0AC58TMP2_TOBAC</name>
<dbReference type="RefSeq" id="XP_075098473.1">
    <property type="nucleotide sequence ID" value="XM_075242372.1"/>
</dbReference>
<sequence>MTIYLIHESRAYFASYRKDRAIAVEVLKSFWRAEGFAEHTDMNNVEEVMDVYLDNLISSSLVISFNEIGNDRTCQIHDLVHEFCLIKVREEKLFDLITSSAPSSSSSDLIPRQMTIEYDKEHFGHNNFVLFDSKKKRHSGEKRWTALVLLPTIWNLVKLGVLDIDYSSFFDLNTDEPILVAADSKLENMRGLSGLKLSYSKDTWDIFKRFPNLQELDFFLKESWFPKLNYLNELEILVVTFESSNSNDSSRTLWDFHFPLSVKILGFCKFPLTSDSLSTIGRLPKLENLFLVNAIIEGEEWNMGEEDIFQKLKCLTLRRVTLAKWEVWEESFPVFEKLQLWKCRKHEEIPPSFGDICSLKSIKLWRSPQLEAQDVEDMTGVDWIQRACKEYIQLLRLKMNPQTAFVLISIITISPLFLHFVCLKQDFWLSAMMG</sequence>